<dbReference type="HOGENOM" id="CLU_001265_30_1_1"/>
<name>A0A081CF13_PSEA2</name>
<feature type="transmembrane region" description="Helical" evidence="10">
    <location>
        <begin position="276"/>
        <end position="295"/>
    </location>
</feature>
<comment type="similarity">
    <text evidence="2 8">Belongs to the major facilitator superfamily. Sugar transporter (TC 2.A.1.1) family.</text>
</comment>
<proteinExistence type="inferred from homology"/>
<dbReference type="PROSITE" id="PS00217">
    <property type="entry name" value="SUGAR_TRANSPORT_2"/>
    <property type="match status" value="1"/>
</dbReference>
<dbReference type="Pfam" id="PF00083">
    <property type="entry name" value="Sugar_tr"/>
    <property type="match status" value="1"/>
</dbReference>
<protein>
    <submittedName>
        <fullName evidence="12">General substrate transporter</fullName>
    </submittedName>
</protein>
<dbReference type="InterPro" id="IPR003663">
    <property type="entry name" value="Sugar/inositol_transpt"/>
</dbReference>
<evidence type="ECO:0000313" key="13">
    <source>
        <dbReference type="Proteomes" id="UP000053758"/>
    </source>
</evidence>
<keyword evidence="5 10" id="KW-1133">Transmembrane helix</keyword>
<keyword evidence="13" id="KW-1185">Reference proteome</keyword>
<feature type="transmembrane region" description="Helical" evidence="10">
    <location>
        <begin position="243"/>
        <end position="264"/>
    </location>
</feature>
<feature type="transmembrane region" description="Helical" evidence="10">
    <location>
        <begin position="546"/>
        <end position="568"/>
    </location>
</feature>
<evidence type="ECO:0000256" key="2">
    <source>
        <dbReference type="ARBA" id="ARBA00010992"/>
    </source>
</evidence>
<reference evidence="12" key="1">
    <citation type="submission" date="2014-07" db="EMBL/GenBank/DDBJ databases">
        <title>Draft genome sequence of the yeast Pseudozyma antarctica JCM 10317 known as a producer of lipase B which used in a wide range of industrial applications.</title>
        <authorList>
            <person name="Morita T."/>
            <person name="Saika A."/>
            <person name="Koike H."/>
        </authorList>
    </citation>
    <scope>NUCLEOTIDE SEQUENCE</scope>
    <source>
        <strain evidence="12">JCM 10317</strain>
    </source>
</reference>
<keyword evidence="3 8" id="KW-0813">Transport</keyword>
<dbReference type="InterPro" id="IPR005829">
    <property type="entry name" value="Sugar_transporter_CS"/>
</dbReference>
<feature type="transmembrane region" description="Helical" evidence="10">
    <location>
        <begin position="441"/>
        <end position="463"/>
    </location>
</feature>
<evidence type="ECO:0000256" key="4">
    <source>
        <dbReference type="ARBA" id="ARBA00022692"/>
    </source>
</evidence>
<evidence type="ECO:0000256" key="9">
    <source>
        <dbReference type="SAM" id="MobiDB-lite"/>
    </source>
</evidence>
<evidence type="ECO:0000256" key="10">
    <source>
        <dbReference type="SAM" id="Phobius"/>
    </source>
</evidence>
<dbReference type="AlphaFoldDB" id="A0A081CF13"/>
<evidence type="ECO:0000256" key="7">
    <source>
        <dbReference type="ARBA" id="ARBA00049119"/>
    </source>
</evidence>
<dbReference type="PRINTS" id="PR00171">
    <property type="entry name" value="SUGRTRNSPORT"/>
</dbReference>
<dbReference type="GO" id="GO:0005351">
    <property type="term" value="F:carbohydrate:proton symporter activity"/>
    <property type="evidence" value="ECO:0007669"/>
    <property type="project" value="TreeGrafter"/>
</dbReference>
<feature type="transmembrane region" description="Helical" evidence="10">
    <location>
        <begin position="184"/>
        <end position="206"/>
    </location>
</feature>
<dbReference type="Proteomes" id="UP000053758">
    <property type="component" value="Unassembled WGS sequence"/>
</dbReference>
<dbReference type="PROSITE" id="PS50850">
    <property type="entry name" value="MFS"/>
    <property type="match status" value="1"/>
</dbReference>
<dbReference type="GO" id="GO:0016020">
    <property type="term" value="C:membrane"/>
    <property type="evidence" value="ECO:0007669"/>
    <property type="project" value="UniProtKB-SubCell"/>
</dbReference>
<comment type="catalytic activity">
    <reaction evidence="7">
        <text>myo-inositol(out) + H(+)(out) = myo-inositol(in) + H(+)(in)</text>
        <dbReference type="Rhea" id="RHEA:60364"/>
        <dbReference type="ChEBI" id="CHEBI:15378"/>
        <dbReference type="ChEBI" id="CHEBI:17268"/>
    </reaction>
</comment>
<sequence>MADLMKLTTSSASAKSPSGRSILQSIYPPHPSHIPTLSWSTTCPHQLPRTPTMQESPSNSSHEDVYKSEKNDLKIVHAGEVDINQVQGFDAPAPSKMTRRAQVLALAICTGGFLFGYDIGVISGCFIMKPFVLAFGDPSDCGPDGCALPDSRTSLINSSLSIGTFVGALLQAPVSDFFGRKPSMITWASAFMVGAIIQTSTISSWVQFCVGRAFAGLGVGALSGLCPLYLGETAPKHIRGAMVTGYQLLIIFGIFISYGISWATQNFKTSDAAWKIPVGLQLLWGIVMLSLMFFLPESPRYCLKNGEVVRARKIMASMRDVELQDVNGEMRGDKWMEAELLEMKQGIDEENRIFAGHSYLGSYLVCFSSKNQMWKRTVNGMMLQTLQQLNGQNFYYYYLPLLSSTLALPLDPFQIQFILGSASLLATVPALIAIEKLGRRPLLLIGASCEAACAFIVAFVGHYKTAPKDTPADMITASQHQAGAVFISFAIIHLIFYSCCFGPGPWLYLSESFNAPTRAKAISLGSASNWLWNFLLSYFSNKIATQYGPFIMLIFGSILVFAWFYVYFMIPETKGLALEDVEYLYSQNIAPWKTPRWIKEHGLNKSIEDRATVKV</sequence>
<dbReference type="InterPro" id="IPR050360">
    <property type="entry name" value="MFS_Sugar_Transporters"/>
</dbReference>
<feature type="transmembrane region" description="Helical" evidence="10">
    <location>
        <begin position="416"/>
        <end position="434"/>
    </location>
</feature>
<gene>
    <name evidence="12" type="ORF">PAN0_008c3476</name>
</gene>
<accession>A0A081CF13</accession>
<dbReference type="Gene3D" id="1.20.1250.20">
    <property type="entry name" value="MFS general substrate transporter like domains"/>
    <property type="match status" value="1"/>
</dbReference>
<dbReference type="PROSITE" id="PS00216">
    <property type="entry name" value="SUGAR_TRANSPORT_1"/>
    <property type="match status" value="1"/>
</dbReference>
<feature type="region of interest" description="Disordered" evidence="9">
    <location>
        <begin position="1"/>
        <end position="22"/>
    </location>
</feature>
<evidence type="ECO:0000259" key="11">
    <source>
        <dbReference type="PROSITE" id="PS50850"/>
    </source>
</evidence>
<dbReference type="NCBIfam" id="TIGR00879">
    <property type="entry name" value="SP"/>
    <property type="match status" value="1"/>
</dbReference>
<evidence type="ECO:0000256" key="5">
    <source>
        <dbReference type="ARBA" id="ARBA00022989"/>
    </source>
</evidence>
<evidence type="ECO:0000256" key="6">
    <source>
        <dbReference type="ARBA" id="ARBA00023136"/>
    </source>
</evidence>
<dbReference type="InterPro" id="IPR005828">
    <property type="entry name" value="MFS_sugar_transport-like"/>
</dbReference>
<feature type="transmembrane region" description="Helical" evidence="10">
    <location>
        <begin position="483"/>
        <end position="509"/>
    </location>
</feature>
<evidence type="ECO:0000256" key="1">
    <source>
        <dbReference type="ARBA" id="ARBA00004141"/>
    </source>
</evidence>
<dbReference type="GeneID" id="26304253"/>
<feature type="compositionally biased region" description="Low complexity" evidence="9">
    <location>
        <begin position="10"/>
        <end position="21"/>
    </location>
</feature>
<dbReference type="InterPro" id="IPR020846">
    <property type="entry name" value="MFS_dom"/>
</dbReference>
<comment type="subcellular location">
    <subcellularLocation>
        <location evidence="1">Membrane</location>
        <topology evidence="1">Multi-pass membrane protein</topology>
    </subcellularLocation>
</comment>
<evidence type="ECO:0000256" key="8">
    <source>
        <dbReference type="RuleBase" id="RU003346"/>
    </source>
</evidence>
<feature type="transmembrane region" description="Helical" evidence="10">
    <location>
        <begin position="212"/>
        <end position="231"/>
    </location>
</feature>
<dbReference type="PANTHER" id="PTHR48022">
    <property type="entry name" value="PLASTIDIC GLUCOSE TRANSPORTER 4"/>
    <property type="match status" value="1"/>
</dbReference>
<dbReference type="SUPFAM" id="SSF103473">
    <property type="entry name" value="MFS general substrate transporter"/>
    <property type="match status" value="1"/>
</dbReference>
<dbReference type="RefSeq" id="XP_014656463.1">
    <property type="nucleotide sequence ID" value="XM_014800977.1"/>
</dbReference>
<evidence type="ECO:0000256" key="3">
    <source>
        <dbReference type="ARBA" id="ARBA00022448"/>
    </source>
</evidence>
<keyword evidence="4 10" id="KW-0812">Transmembrane</keyword>
<dbReference type="EMBL" id="DF830075">
    <property type="protein sequence ID" value="GAK65259.1"/>
    <property type="molecule type" value="Genomic_DNA"/>
</dbReference>
<dbReference type="PANTHER" id="PTHR48022:SF91">
    <property type="entry name" value="MAJOR FACILITATOR SUPERFAMILY (MFS) PROFILE DOMAIN-CONTAINING PROTEIN-RELATED"/>
    <property type="match status" value="1"/>
</dbReference>
<organism evidence="12">
    <name type="scientific">Pseudozyma antarctica</name>
    <name type="common">Yeast</name>
    <name type="synonym">Candida antarctica</name>
    <dbReference type="NCBI Taxonomy" id="84753"/>
    <lineage>
        <taxon>Eukaryota</taxon>
        <taxon>Fungi</taxon>
        <taxon>Dikarya</taxon>
        <taxon>Basidiomycota</taxon>
        <taxon>Ustilaginomycotina</taxon>
        <taxon>Ustilaginomycetes</taxon>
        <taxon>Ustilaginales</taxon>
        <taxon>Ustilaginaceae</taxon>
        <taxon>Moesziomyces</taxon>
    </lineage>
</organism>
<evidence type="ECO:0000313" key="12">
    <source>
        <dbReference type="EMBL" id="GAK65259.1"/>
    </source>
</evidence>
<feature type="transmembrane region" description="Helical" evidence="10">
    <location>
        <begin position="103"/>
        <end position="135"/>
    </location>
</feature>
<feature type="region of interest" description="Disordered" evidence="9">
    <location>
        <begin position="38"/>
        <end position="66"/>
    </location>
</feature>
<dbReference type="InterPro" id="IPR036259">
    <property type="entry name" value="MFS_trans_sf"/>
</dbReference>
<feature type="domain" description="Major facilitator superfamily (MFS) profile" evidence="11">
    <location>
        <begin position="104"/>
        <end position="574"/>
    </location>
</feature>
<keyword evidence="6 10" id="KW-0472">Membrane</keyword>
<feature type="compositionally biased region" description="Polar residues" evidence="9">
    <location>
        <begin position="38"/>
        <end position="60"/>
    </location>
</feature>